<comment type="caution">
    <text evidence="5">The sequence shown here is derived from an EMBL/GenBank/DDBJ whole genome shotgun (WGS) entry which is preliminary data.</text>
</comment>
<dbReference type="AlphaFoldDB" id="A0AA39XN92"/>
<name>A0AA39XN92_9PEZI</name>
<dbReference type="InterPro" id="IPR008266">
    <property type="entry name" value="Tyr_kinase_AS"/>
</dbReference>
<dbReference type="PROSITE" id="PS00109">
    <property type="entry name" value="PROTEIN_KINASE_TYR"/>
    <property type="match status" value="1"/>
</dbReference>
<dbReference type="EC" id="2.7.11.1" evidence="1"/>
<dbReference type="PANTHER" id="PTHR21310">
    <property type="entry name" value="AMINOGLYCOSIDE PHOSPHOTRANSFERASE-RELATED-RELATED"/>
    <property type="match status" value="1"/>
</dbReference>
<dbReference type="GO" id="GO:0004674">
    <property type="term" value="F:protein serine/threonine kinase activity"/>
    <property type="evidence" value="ECO:0007669"/>
    <property type="project" value="UniProtKB-EC"/>
</dbReference>
<feature type="domain" description="Aminoglycoside phosphotransferase" evidence="4">
    <location>
        <begin position="80"/>
        <end position="322"/>
    </location>
</feature>
<dbReference type="InterPro" id="IPR011009">
    <property type="entry name" value="Kinase-like_dom_sf"/>
</dbReference>
<evidence type="ECO:0000256" key="2">
    <source>
        <dbReference type="ARBA" id="ARBA00047899"/>
    </source>
</evidence>
<dbReference type="Gene3D" id="3.90.1200.10">
    <property type="match status" value="1"/>
</dbReference>
<reference evidence="5" key="1">
    <citation type="submission" date="2023-06" db="EMBL/GenBank/DDBJ databases">
        <title>Genome-scale phylogeny and comparative genomics of the fungal order Sordariales.</title>
        <authorList>
            <consortium name="Lawrence Berkeley National Laboratory"/>
            <person name="Hensen N."/>
            <person name="Bonometti L."/>
            <person name="Westerberg I."/>
            <person name="Brannstrom I.O."/>
            <person name="Guillou S."/>
            <person name="Cros-Aarteil S."/>
            <person name="Calhoun S."/>
            <person name="Haridas S."/>
            <person name="Kuo A."/>
            <person name="Mondo S."/>
            <person name="Pangilinan J."/>
            <person name="Riley R."/>
            <person name="LaButti K."/>
            <person name="Andreopoulos B."/>
            <person name="Lipzen A."/>
            <person name="Chen C."/>
            <person name="Yanf M."/>
            <person name="Daum C."/>
            <person name="Ng V."/>
            <person name="Clum A."/>
            <person name="Steindorff A."/>
            <person name="Ohm R."/>
            <person name="Martin F."/>
            <person name="Silar P."/>
            <person name="Natvig D."/>
            <person name="Lalanne C."/>
            <person name="Gautier V."/>
            <person name="Ament-velasquez S.L."/>
            <person name="Kruys A."/>
            <person name="Hutchinson M.I."/>
            <person name="Powell A.J."/>
            <person name="Barry K."/>
            <person name="Miller A.N."/>
            <person name="Grigoriev I.V."/>
            <person name="Debuchy R."/>
            <person name="Gladieux P."/>
            <person name="Thoren M.H."/>
            <person name="Johannesson H."/>
        </authorList>
    </citation>
    <scope>NUCLEOTIDE SEQUENCE</scope>
    <source>
        <strain evidence="5">SMH3391-2</strain>
    </source>
</reference>
<evidence type="ECO:0000313" key="6">
    <source>
        <dbReference type="Proteomes" id="UP001174934"/>
    </source>
</evidence>
<evidence type="ECO:0000259" key="4">
    <source>
        <dbReference type="Pfam" id="PF01636"/>
    </source>
</evidence>
<proteinExistence type="predicted"/>
<keyword evidence="5" id="KW-0808">Transferase</keyword>
<comment type="catalytic activity">
    <reaction evidence="2">
        <text>L-threonyl-[protein] + ATP = O-phospho-L-threonyl-[protein] + ADP + H(+)</text>
        <dbReference type="Rhea" id="RHEA:46608"/>
        <dbReference type="Rhea" id="RHEA-COMP:11060"/>
        <dbReference type="Rhea" id="RHEA-COMP:11605"/>
        <dbReference type="ChEBI" id="CHEBI:15378"/>
        <dbReference type="ChEBI" id="CHEBI:30013"/>
        <dbReference type="ChEBI" id="CHEBI:30616"/>
        <dbReference type="ChEBI" id="CHEBI:61977"/>
        <dbReference type="ChEBI" id="CHEBI:456216"/>
        <dbReference type="EC" id="2.7.11.1"/>
    </reaction>
</comment>
<gene>
    <name evidence="5" type="ORF">B0T17DRAFT_588080</name>
</gene>
<sequence>MADKHEKLTHNHKNYEGRLDVVRHILSERFGLDDIQIETIAYDSKCAFKYNNFVYRVSLAEPIATSSKATNDGASPQPGTVAIPTGTKELIMRLANPNTDGMHPENRVENEVATISLASAALASFEPNVVPRVYGWGSAAGDSGQGWILQELLPGVALEDVLPQMDLQQKEHMFTQVAQMLKGLQEYQLPESITEFGGLTYDADGRIVSAPMPTVGAGPWPSYEASFSGRLAVALKKADENPHIKGWRDNGLRERIEAWIDRGLAVHFDTLVSKNEKSIIHADFTSSNILIDADSAQITGLIDYDFACILHPSYEFLRSFSNLGGQFRGWTSDEKGEEAILRDAKLKGKFPSPLPPTIKDSPVEWELAKLWEDAVVKADVQRPSTIKGIDKVADFDTVMRTILPWRLSNSDILRLQDEETILSCKKDNEKQMDETLARLGF</sequence>
<evidence type="ECO:0000256" key="1">
    <source>
        <dbReference type="ARBA" id="ARBA00012513"/>
    </source>
</evidence>
<evidence type="ECO:0000256" key="3">
    <source>
        <dbReference type="ARBA" id="ARBA00048679"/>
    </source>
</evidence>
<organism evidence="5 6">
    <name type="scientific">Bombardia bombarda</name>
    <dbReference type="NCBI Taxonomy" id="252184"/>
    <lineage>
        <taxon>Eukaryota</taxon>
        <taxon>Fungi</taxon>
        <taxon>Dikarya</taxon>
        <taxon>Ascomycota</taxon>
        <taxon>Pezizomycotina</taxon>
        <taxon>Sordariomycetes</taxon>
        <taxon>Sordariomycetidae</taxon>
        <taxon>Sordariales</taxon>
        <taxon>Lasiosphaeriaceae</taxon>
        <taxon>Bombardia</taxon>
    </lineage>
</organism>
<protein>
    <recommendedName>
        <fullName evidence="1">non-specific serine/threonine protein kinase</fullName>
        <ecNumber evidence="1">2.7.11.1</ecNumber>
    </recommendedName>
</protein>
<evidence type="ECO:0000313" key="5">
    <source>
        <dbReference type="EMBL" id="KAK0637153.1"/>
    </source>
</evidence>
<dbReference type="PANTHER" id="PTHR21310:SF15">
    <property type="entry name" value="AMINOGLYCOSIDE PHOSPHOTRANSFERASE DOMAIN-CONTAINING PROTEIN"/>
    <property type="match status" value="1"/>
</dbReference>
<keyword evidence="6" id="KW-1185">Reference proteome</keyword>
<dbReference type="EMBL" id="JAULSR010000001">
    <property type="protein sequence ID" value="KAK0637153.1"/>
    <property type="molecule type" value="Genomic_DNA"/>
</dbReference>
<dbReference type="InterPro" id="IPR051678">
    <property type="entry name" value="AGP_Transferase"/>
</dbReference>
<dbReference type="Pfam" id="PF01636">
    <property type="entry name" value="APH"/>
    <property type="match status" value="1"/>
</dbReference>
<accession>A0AA39XN92</accession>
<dbReference type="InterPro" id="IPR002575">
    <property type="entry name" value="Aminoglycoside_PTrfase"/>
</dbReference>
<dbReference type="SUPFAM" id="SSF56112">
    <property type="entry name" value="Protein kinase-like (PK-like)"/>
    <property type="match status" value="1"/>
</dbReference>
<keyword evidence="5" id="KW-0418">Kinase</keyword>
<comment type="catalytic activity">
    <reaction evidence="3">
        <text>L-seryl-[protein] + ATP = O-phospho-L-seryl-[protein] + ADP + H(+)</text>
        <dbReference type="Rhea" id="RHEA:17989"/>
        <dbReference type="Rhea" id="RHEA-COMP:9863"/>
        <dbReference type="Rhea" id="RHEA-COMP:11604"/>
        <dbReference type="ChEBI" id="CHEBI:15378"/>
        <dbReference type="ChEBI" id="CHEBI:29999"/>
        <dbReference type="ChEBI" id="CHEBI:30616"/>
        <dbReference type="ChEBI" id="CHEBI:83421"/>
        <dbReference type="ChEBI" id="CHEBI:456216"/>
        <dbReference type="EC" id="2.7.11.1"/>
    </reaction>
</comment>
<dbReference type="Proteomes" id="UP001174934">
    <property type="component" value="Unassembled WGS sequence"/>
</dbReference>